<dbReference type="AlphaFoldDB" id="A0A6L3W9F5"/>
<dbReference type="GO" id="GO:0003677">
    <property type="term" value="F:DNA binding"/>
    <property type="evidence" value="ECO:0007669"/>
    <property type="project" value="UniProtKB-UniRule"/>
</dbReference>
<gene>
    <name evidence="4" type="ORF">F9B16_03905</name>
</gene>
<evidence type="ECO:0000256" key="2">
    <source>
        <dbReference type="PROSITE-ProRule" id="PRU01091"/>
    </source>
</evidence>
<feature type="non-terminal residue" evidence="4">
    <location>
        <position position="103"/>
    </location>
</feature>
<feature type="domain" description="OmpR/PhoB-type" evidence="3">
    <location>
        <begin position="1"/>
        <end position="99"/>
    </location>
</feature>
<sequence length="103" mass="10814">MTTAVRVLGAFAVHVAGAPADLGGPRRRSVLARLAAAHGRMVPADRLVEDLWAGTAPPRAAAGLQSFVSHLRRVLEPGRPPRTPARILVTEPPGYALRLPDGA</sequence>
<dbReference type="GO" id="GO:0000160">
    <property type="term" value="P:phosphorelay signal transduction system"/>
    <property type="evidence" value="ECO:0007669"/>
    <property type="project" value="InterPro"/>
</dbReference>
<accession>A0A6L3W9F5</accession>
<dbReference type="PANTHER" id="PTHR35807">
    <property type="entry name" value="TRANSCRIPTIONAL REGULATOR REDD-RELATED"/>
    <property type="match status" value="1"/>
</dbReference>
<comment type="caution">
    <text evidence="4">The sequence shown here is derived from an EMBL/GenBank/DDBJ whole genome shotgun (WGS) entry which is preliminary data.</text>
</comment>
<dbReference type="SMART" id="SM00862">
    <property type="entry name" value="Trans_reg_C"/>
    <property type="match status" value="1"/>
</dbReference>
<keyword evidence="5" id="KW-1185">Reference proteome</keyword>
<name>A0A6L3W9F5_9ACTN</name>
<protein>
    <submittedName>
        <fullName evidence="4">SARP family transcriptional regulator</fullName>
    </submittedName>
</protein>
<dbReference type="PANTHER" id="PTHR35807:SF1">
    <property type="entry name" value="TRANSCRIPTIONAL REGULATOR REDD"/>
    <property type="match status" value="1"/>
</dbReference>
<dbReference type="InterPro" id="IPR051677">
    <property type="entry name" value="AfsR-DnrI-RedD_regulator"/>
</dbReference>
<dbReference type="InterPro" id="IPR001867">
    <property type="entry name" value="OmpR/PhoB-type_DNA-bd"/>
</dbReference>
<dbReference type="InterPro" id="IPR016032">
    <property type="entry name" value="Sig_transdc_resp-reg_C-effctor"/>
</dbReference>
<proteinExistence type="predicted"/>
<dbReference type="EMBL" id="WBMR01000005">
    <property type="protein sequence ID" value="KAB2388611.1"/>
    <property type="molecule type" value="Genomic_DNA"/>
</dbReference>
<dbReference type="Pfam" id="PF00486">
    <property type="entry name" value="Trans_reg_C"/>
    <property type="match status" value="1"/>
</dbReference>
<dbReference type="InterPro" id="IPR036388">
    <property type="entry name" value="WH-like_DNA-bd_sf"/>
</dbReference>
<dbReference type="Gene3D" id="1.10.10.10">
    <property type="entry name" value="Winged helix-like DNA-binding domain superfamily/Winged helix DNA-binding domain"/>
    <property type="match status" value="1"/>
</dbReference>
<dbReference type="SUPFAM" id="SSF46894">
    <property type="entry name" value="C-terminal effector domain of the bipartite response regulators"/>
    <property type="match status" value="1"/>
</dbReference>
<evidence type="ECO:0000313" key="5">
    <source>
        <dbReference type="Proteomes" id="UP000483004"/>
    </source>
</evidence>
<evidence type="ECO:0000313" key="4">
    <source>
        <dbReference type="EMBL" id="KAB2388611.1"/>
    </source>
</evidence>
<dbReference type="PROSITE" id="PS51755">
    <property type="entry name" value="OMPR_PHOB"/>
    <property type="match status" value="1"/>
</dbReference>
<evidence type="ECO:0000259" key="3">
    <source>
        <dbReference type="PROSITE" id="PS51755"/>
    </source>
</evidence>
<dbReference type="RefSeq" id="WP_192808612.1">
    <property type="nucleotide sequence ID" value="NZ_WBMR01000005.1"/>
</dbReference>
<dbReference type="GO" id="GO:0006355">
    <property type="term" value="P:regulation of DNA-templated transcription"/>
    <property type="evidence" value="ECO:0007669"/>
    <property type="project" value="InterPro"/>
</dbReference>
<feature type="DNA-binding region" description="OmpR/PhoB-type" evidence="2">
    <location>
        <begin position="1"/>
        <end position="99"/>
    </location>
</feature>
<dbReference type="Proteomes" id="UP000483004">
    <property type="component" value="Unassembled WGS sequence"/>
</dbReference>
<evidence type="ECO:0000256" key="1">
    <source>
        <dbReference type="ARBA" id="ARBA00023125"/>
    </source>
</evidence>
<keyword evidence="1 2" id="KW-0238">DNA-binding</keyword>
<reference evidence="4 5" key="1">
    <citation type="submission" date="2019-09" db="EMBL/GenBank/DDBJ databases">
        <title>Actinomadura physcomitrii sp. nov., a novel actinomycete isolated from moss [Physcomitrium sphaericum (Ludw) Fuernr].</title>
        <authorList>
            <person name="Liu C."/>
            <person name="Zhuang X."/>
        </authorList>
    </citation>
    <scope>NUCLEOTIDE SEQUENCE [LARGE SCALE GENOMIC DNA]</scope>
    <source>
        <strain evidence="4 5">CYP1-1B</strain>
    </source>
</reference>
<organism evidence="4 5">
    <name type="scientific">Actinomadura montaniterrae</name>
    <dbReference type="NCBI Taxonomy" id="1803903"/>
    <lineage>
        <taxon>Bacteria</taxon>
        <taxon>Bacillati</taxon>
        <taxon>Actinomycetota</taxon>
        <taxon>Actinomycetes</taxon>
        <taxon>Streptosporangiales</taxon>
        <taxon>Thermomonosporaceae</taxon>
        <taxon>Actinomadura</taxon>
    </lineage>
</organism>